<protein>
    <recommendedName>
        <fullName evidence="3">CCHC-type domain-containing protein</fullName>
    </recommendedName>
</protein>
<evidence type="ECO:0000256" key="2">
    <source>
        <dbReference type="SAM" id="MobiDB-lite"/>
    </source>
</evidence>
<dbReference type="GO" id="GO:0008270">
    <property type="term" value="F:zinc ion binding"/>
    <property type="evidence" value="ECO:0007669"/>
    <property type="project" value="UniProtKB-KW"/>
</dbReference>
<evidence type="ECO:0000313" key="4">
    <source>
        <dbReference type="EMBL" id="KAF0751807.1"/>
    </source>
</evidence>
<evidence type="ECO:0000259" key="3">
    <source>
        <dbReference type="PROSITE" id="PS50158"/>
    </source>
</evidence>
<dbReference type="GO" id="GO:0003676">
    <property type="term" value="F:nucleic acid binding"/>
    <property type="evidence" value="ECO:0007669"/>
    <property type="project" value="InterPro"/>
</dbReference>
<evidence type="ECO:0000256" key="1">
    <source>
        <dbReference type="PROSITE-ProRule" id="PRU00047"/>
    </source>
</evidence>
<feature type="compositionally biased region" description="Polar residues" evidence="2">
    <location>
        <begin position="1"/>
        <end position="21"/>
    </location>
</feature>
<keyword evidence="1" id="KW-0862">Zinc</keyword>
<evidence type="ECO:0000313" key="5">
    <source>
        <dbReference type="Proteomes" id="UP000478052"/>
    </source>
</evidence>
<reference evidence="4 5" key="1">
    <citation type="submission" date="2019-08" db="EMBL/GenBank/DDBJ databases">
        <title>Whole genome of Aphis craccivora.</title>
        <authorList>
            <person name="Voronova N.V."/>
            <person name="Shulinski R.S."/>
            <person name="Bandarenka Y.V."/>
            <person name="Zhorov D.G."/>
            <person name="Warner D."/>
        </authorList>
    </citation>
    <scope>NUCLEOTIDE SEQUENCE [LARGE SCALE GENOMIC DNA]</scope>
    <source>
        <strain evidence="4">180601</strain>
        <tissue evidence="4">Whole Body</tissue>
    </source>
</reference>
<feature type="compositionally biased region" description="Basic residues" evidence="2">
    <location>
        <begin position="22"/>
        <end position="31"/>
    </location>
</feature>
<gene>
    <name evidence="4" type="ORF">FWK35_00019469</name>
</gene>
<feature type="non-terminal residue" evidence="4">
    <location>
        <position position="1"/>
    </location>
</feature>
<dbReference type="EMBL" id="VUJU01005249">
    <property type="protein sequence ID" value="KAF0751807.1"/>
    <property type="molecule type" value="Genomic_DNA"/>
</dbReference>
<proteinExistence type="predicted"/>
<dbReference type="AlphaFoldDB" id="A0A6G0Y9J5"/>
<sequence>ETTWSSRPESQAALSKDSASPRNRHYPRRQRPLPYRPLSLAAYEIDHMCCATLSQLSVVVATNKIWSKISEHLNYKLSANAIHTFVQLKRHGIWEKLGFSTKKPLPIIPETIITGFQNDLESADEWQQIQPQEISYKLSDKNNPIRSSRSYVVLPKGTWTPVLAEHFWIHTELPCCLSFKRAKVFPNGQVYVKDVGRCSVCESYFEGFVSQRPAENAKASKGRAISSLSVNGMSSETYRELEANRVMKIGAQEPAILPSGNALRILKHRNLEAMKRHKDTLTALSIMKDEDDFKNVIQGQAIKMMDMYKDRLVHFLLVTKHNPYHVWDNCTQPLAYDKVNQHGFTVTNMLSEKHNNSTIFIWLSEWLNCNVQPPKETYSSLNDYINVCADLILNELPLRESHWLPKCFIRVDVAHFIKLLTKWEPLKSVSKRVREVILRVIGLMVKCQNISDIKKILISLFIVITNETDGSDINTGLATPCESHKKELINFTSTGTINEDEEIMFNDAQESILEDEHDNFEEGLLEHNPFQTWAENIYEDSKQFIKEGTGINAMYLPTLVQYVIKCMKLLPLWSAIMVPIYEYGDETASSAAVELSFKKLKTITFQQDNLPITIEDFLQRHIHSLRGASIIHSTKNSLASNSNEEINTQSNVNSQADEKIHNETHQNSEVVEHTYMLSEPENDFLIIPDQSNCPMCSEGIDTGTQKCFYCGKPGHAISSCSTYVPGNKDMRVCNICSFVETNVNEENNACETWSRKNKKQRKTNSYLQPNPHLRHLNLNNSRQIKSLPILKNGSRSEELKSYDGHINNLQRFINNRQLTEKSLCTQDVSGNNCDGLKHIISEFSDMHLFIDVLHWEGENVISKERSCEAAAQVKVKLCDIPQIILHNSKTYELRGVLSFKAGKTKLRNSIGHYCAFAKRGTSNWELFNDMKKKPIPIKETKVVNCEFLVYTI</sequence>
<organism evidence="4 5">
    <name type="scientific">Aphis craccivora</name>
    <name type="common">Cowpea aphid</name>
    <dbReference type="NCBI Taxonomy" id="307492"/>
    <lineage>
        <taxon>Eukaryota</taxon>
        <taxon>Metazoa</taxon>
        <taxon>Ecdysozoa</taxon>
        <taxon>Arthropoda</taxon>
        <taxon>Hexapoda</taxon>
        <taxon>Insecta</taxon>
        <taxon>Pterygota</taxon>
        <taxon>Neoptera</taxon>
        <taxon>Paraneoptera</taxon>
        <taxon>Hemiptera</taxon>
        <taxon>Sternorrhyncha</taxon>
        <taxon>Aphidomorpha</taxon>
        <taxon>Aphidoidea</taxon>
        <taxon>Aphididae</taxon>
        <taxon>Aphidini</taxon>
        <taxon>Aphis</taxon>
        <taxon>Aphis</taxon>
    </lineage>
</organism>
<comment type="caution">
    <text evidence="4">The sequence shown here is derived from an EMBL/GenBank/DDBJ whole genome shotgun (WGS) entry which is preliminary data.</text>
</comment>
<dbReference type="Proteomes" id="UP000478052">
    <property type="component" value="Unassembled WGS sequence"/>
</dbReference>
<keyword evidence="5" id="KW-1185">Reference proteome</keyword>
<name>A0A6G0Y9J5_APHCR</name>
<keyword evidence="1" id="KW-0863">Zinc-finger</keyword>
<dbReference type="OrthoDB" id="10055366at2759"/>
<feature type="domain" description="CCHC-type" evidence="3">
    <location>
        <begin position="706"/>
        <end position="720"/>
    </location>
</feature>
<dbReference type="PROSITE" id="PS50158">
    <property type="entry name" value="ZF_CCHC"/>
    <property type="match status" value="1"/>
</dbReference>
<feature type="region of interest" description="Disordered" evidence="2">
    <location>
        <begin position="1"/>
        <end position="31"/>
    </location>
</feature>
<accession>A0A6G0Y9J5</accession>
<keyword evidence="1" id="KW-0479">Metal-binding</keyword>
<dbReference type="InterPro" id="IPR001878">
    <property type="entry name" value="Znf_CCHC"/>
</dbReference>